<dbReference type="Proteomes" id="UP000316759">
    <property type="component" value="Unassembled WGS sequence"/>
</dbReference>
<evidence type="ECO:0000313" key="3">
    <source>
        <dbReference type="Proteomes" id="UP000316759"/>
    </source>
</evidence>
<organism evidence="2 3">
    <name type="scientific">Fasciola gigantica</name>
    <name type="common">Giant liver fluke</name>
    <dbReference type="NCBI Taxonomy" id="46835"/>
    <lineage>
        <taxon>Eukaryota</taxon>
        <taxon>Metazoa</taxon>
        <taxon>Spiralia</taxon>
        <taxon>Lophotrochozoa</taxon>
        <taxon>Platyhelminthes</taxon>
        <taxon>Trematoda</taxon>
        <taxon>Digenea</taxon>
        <taxon>Plagiorchiida</taxon>
        <taxon>Echinostomata</taxon>
        <taxon>Echinostomatoidea</taxon>
        <taxon>Fasciolidae</taxon>
        <taxon>Fasciola</taxon>
    </lineage>
</organism>
<feature type="region of interest" description="Disordered" evidence="1">
    <location>
        <begin position="195"/>
        <end position="222"/>
    </location>
</feature>
<dbReference type="OrthoDB" id="6221773at2759"/>
<sequence length="251" mass="27846">MTEVPQILVESSLVDQSEEVTASHNQRIQDGWLSVPDVTCPCSLTLSDTQLNGPHLVDEHSPQPWLGTLYITVVAGKTGGKPIHRELVWVQVYRKYPSVGSRLGLRNIDQKSYVMFFPALSGGRHITCTSPNPCAAPLLCLNIRHSTVVPLDGKRFSVITRSGDCCSIIAEVADNGDLEYWLAVFRQKDMHLPLSASSSPQNERVVRSAPSSPERKRRMPGTKCPDLVVLHHMREITEPLNEIVENDGDDE</sequence>
<accession>A0A504YBG5</accession>
<comment type="caution">
    <text evidence="2">The sequence shown here is derived from an EMBL/GenBank/DDBJ whole genome shotgun (WGS) entry which is preliminary data.</text>
</comment>
<reference evidence="2 3" key="1">
    <citation type="submission" date="2019-04" db="EMBL/GenBank/DDBJ databases">
        <title>Annotation for the trematode Fasciola gigantica.</title>
        <authorList>
            <person name="Choi Y.-J."/>
        </authorList>
    </citation>
    <scope>NUCLEOTIDE SEQUENCE [LARGE SCALE GENOMIC DNA]</scope>
    <source>
        <strain evidence="2">Uganda_cow_1</strain>
    </source>
</reference>
<dbReference type="EMBL" id="SUNJ01012651">
    <property type="protein sequence ID" value="TPP57871.1"/>
    <property type="molecule type" value="Genomic_DNA"/>
</dbReference>
<evidence type="ECO:0000256" key="1">
    <source>
        <dbReference type="SAM" id="MobiDB-lite"/>
    </source>
</evidence>
<evidence type="ECO:0000313" key="2">
    <source>
        <dbReference type="EMBL" id="TPP57871.1"/>
    </source>
</evidence>
<gene>
    <name evidence="2" type="ORF">FGIG_08138</name>
</gene>
<name>A0A504YBG5_FASGI</name>
<proteinExistence type="predicted"/>
<keyword evidence="3" id="KW-1185">Reference proteome</keyword>
<protein>
    <submittedName>
        <fullName evidence="2">Uncharacterized protein</fullName>
    </submittedName>
</protein>
<dbReference type="AlphaFoldDB" id="A0A504YBG5"/>